<evidence type="ECO:0000313" key="4">
    <source>
        <dbReference type="Proteomes" id="UP000189738"/>
    </source>
</evidence>
<reference evidence="2 4" key="1">
    <citation type="submission" date="2016-02" db="EMBL/GenBank/DDBJ databases">
        <authorList>
            <person name="Nicholson A.C."/>
            <person name="Humrighouse B.W."/>
            <person name="Loparev V."/>
            <person name="Emery B."/>
            <person name="Graziano J."/>
            <person name="McQuiston J.R."/>
        </authorList>
    </citation>
    <scope>NUCLEOTIDE SEQUENCE [LARGE SCALE GENOMIC DNA]</scope>
    <source>
        <strain evidence="2 4">E6809</strain>
    </source>
</reference>
<evidence type="ECO:0000256" key="1">
    <source>
        <dbReference type="SAM" id="Phobius"/>
    </source>
</evidence>
<accession>A0A494J968</accession>
<sequence>MISDFLKCNTLKIRDRMNYKALYLILRSGALYLALAFTLIAFITEYKTLSISKTGIIPPMIIFILMVLENPKANPDVSKIISSPEINKVFFN</sequence>
<keyword evidence="1" id="KW-0812">Transmembrane</keyword>
<name>A0A494J968_9FLAO</name>
<evidence type="ECO:0000313" key="2">
    <source>
        <dbReference type="EMBL" id="AQX51685.1"/>
    </source>
</evidence>
<dbReference type="EMBL" id="CP014339">
    <property type="protein sequence ID" value="AQX51685.1"/>
    <property type="molecule type" value="Genomic_DNA"/>
</dbReference>
<protein>
    <submittedName>
        <fullName evidence="3">Uncharacterized protein</fullName>
    </submittedName>
</protein>
<feature type="transmembrane region" description="Helical" evidence="1">
    <location>
        <begin position="21"/>
        <end position="43"/>
    </location>
</feature>
<dbReference type="Proteomes" id="UP000189738">
    <property type="component" value="Chromosome"/>
</dbReference>
<reference evidence="3" key="2">
    <citation type="submission" date="2016-06" db="EMBL/GenBank/DDBJ databases">
        <authorList>
            <person name="Nicholson A.C."/>
        </authorList>
    </citation>
    <scope>NUCLEOTIDE SEQUENCE [LARGE SCALE GENOMIC DNA]</scope>
    <source>
        <strain evidence="3">E6809</strain>
    </source>
</reference>
<proteinExistence type="predicted"/>
<keyword evidence="1" id="KW-0472">Membrane</keyword>
<gene>
    <name evidence="2" type="ORF">AYC66_13800</name>
    <name evidence="3" type="ORF">BAY09_14745</name>
</gene>
<evidence type="ECO:0000313" key="3">
    <source>
        <dbReference type="EMBL" id="OPB52409.1"/>
    </source>
</evidence>
<keyword evidence="1" id="KW-1133">Transmembrane helix</keyword>
<organism evidence="3">
    <name type="scientific">Elizabethkingia anophelis</name>
    <dbReference type="NCBI Taxonomy" id="1117645"/>
    <lineage>
        <taxon>Bacteria</taxon>
        <taxon>Pseudomonadati</taxon>
        <taxon>Bacteroidota</taxon>
        <taxon>Flavobacteriia</taxon>
        <taxon>Flavobacteriales</taxon>
        <taxon>Weeksellaceae</taxon>
        <taxon>Elizabethkingia</taxon>
    </lineage>
</organism>
<dbReference type="AlphaFoldDB" id="A0A494J968"/>
<dbReference type="EMBL" id="MAHS01000003">
    <property type="protein sequence ID" value="OPB52409.1"/>
    <property type="molecule type" value="Genomic_DNA"/>
</dbReference>